<keyword evidence="2" id="KW-0812">Transmembrane</keyword>
<reference evidence="3" key="1">
    <citation type="submission" date="2021-01" db="EMBL/GenBank/DDBJ databases">
        <authorList>
            <person name="Corre E."/>
            <person name="Pelletier E."/>
            <person name="Niang G."/>
            <person name="Scheremetjew M."/>
            <person name="Finn R."/>
            <person name="Kale V."/>
            <person name="Holt S."/>
            <person name="Cochrane G."/>
            <person name="Meng A."/>
            <person name="Brown T."/>
            <person name="Cohen L."/>
        </authorList>
    </citation>
    <scope>NUCLEOTIDE SEQUENCE</scope>
    <source>
        <strain evidence="3">UTEX LB 2760</strain>
    </source>
</reference>
<protein>
    <submittedName>
        <fullName evidence="3">Uncharacterized protein</fullName>
    </submittedName>
</protein>
<dbReference type="AlphaFoldDB" id="A0A7S0G0P0"/>
<feature type="transmembrane region" description="Helical" evidence="2">
    <location>
        <begin position="41"/>
        <end position="63"/>
    </location>
</feature>
<gene>
    <name evidence="3" type="ORF">RMAR0315_LOCUS1310</name>
</gene>
<feature type="transmembrane region" description="Helical" evidence="2">
    <location>
        <begin position="75"/>
        <end position="100"/>
    </location>
</feature>
<name>A0A7S0G0P0_9RHOD</name>
<dbReference type="EMBL" id="HBEK01002327">
    <property type="protein sequence ID" value="CAD8391335.1"/>
    <property type="molecule type" value="Transcribed_RNA"/>
</dbReference>
<sequence length="279" mass="30381">MLDVQFEVGVVDMLSSVTFETLDSGMKSEDLQERMFLERDIVVAAVTALPWVVDARLFQFWAAPLLPGTTSTTSVGSIVGIVLASVTAFIALLLALLLVFRWTKPAEREDTIRKSDKEQLLLEESGQGDSGFPPPIEMFHRSSGDPRPTSENLNDGNTEFDVVSLEGGEGMFHNVGAYFFGAADLENSFASIPLSSRSEISENSDTGVIDGPLRTESFGEEAFLLGGGLFHRESFVDTEGIVEPAAITSDSAKKASSDNYPEPSIRMDSFEVFLDNEFV</sequence>
<accession>A0A7S0G0P0</accession>
<keyword evidence="2" id="KW-1133">Transmembrane helix</keyword>
<evidence type="ECO:0000256" key="2">
    <source>
        <dbReference type="SAM" id="Phobius"/>
    </source>
</evidence>
<organism evidence="3">
    <name type="scientific">Rhodosorus marinus</name>
    <dbReference type="NCBI Taxonomy" id="101924"/>
    <lineage>
        <taxon>Eukaryota</taxon>
        <taxon>Rhodophyta</taxon>
        <taxon>Stylonematophyceae</taxon>
        <taxon>Stylonematales</taxon>
        <taxon>Stylonemataceae</taxon>
        <taxon>Rhodosorus</taxon>
    </lineage>
</organism>
<keyword evidence="2" id="KW-0472">Membrane</keyword>
<evidence type="ECO:0000313" key="3">
    <source>
        <dbReference type="EMBL" id="CAD8391335.1"/>
    </source>
</evidence>
<feature type="region of interest" description="Disordered" evidence="1">
    <location>
        <begin position="124"/>
        <end position="156"/>
    </location>
</feature>
<proteinExistence type="predicted"/>
<evidence type="ECO:0000256" key="1">
    <source>
        <dbReference type="SAM" id="MobiDB-lite"/>
    </source>
</evidence>